<evidence type="ECO:0000313" key="2">
    <source>
        <dbReference type="RefSeq" id="XP_058985200.1"/>
    </source>
</evidence>
<name>A0ABM3VHD3_MUSDO</name>
<dbReference type="RefSeq" id="XP_058985200.1">
    <property type="nucleotide sequence ID" value="XM_059129217.1"/>
</dbReference>
<accession>A0ABM3VHD3</accession>
<reference evidence="2" key="1">
    <citation type="submission" date="2025-08" db="UniProtKB">
        <authorList>
            <consortium name="RefSeq"/>
        </authorList>
    </citation>
    <scope>IDENTIFICATION</scope>
    <source>
        <strain evidence="2">Aabys</strain>
        <tissue evidence="2">Whole body</tissue>
    </source>
</reference>
<dbReference type="GeneID" id="109612655"/>
<evidence type="ECO:0000313" key="1">
    <source>
        <dbReference type="Proteomes" id="UP001652621"/>
    </source>
</evidence>
<organism evidence="1 2">
    <name type="scientific">Musca domestica</name>
    <name type="common">House fly</name>
    <dbReference type="NCBI Taxonomy" id="7370"/>
    <lineage>
        <taxon>Eukaryota</taxon>
        <taxon>Metazoa</taxon>
        <taxon>Ecdysozoa</taxon>
        <taxon>Arthropoda</taxon>
        <taxon>Hexapoda</taxon>
        <taxon>Insecta</taxon>
        <taxon>Pterygota</taxon>
        <taxon>Neoptera</taxon>
        <taxon>Endopterygota</taxon>
        <taxon>Diptera</taxon>
        <taxon>Brachycera</taxon>
        <taxon>Muscomorpha</taxon>
        <taxon>Muscoidea</taxon>
        <taxon>Muscidae</taxon>
        <taxon>Musca</taxon>
    </lineage>
</organism>
<sequence>MSLQESYNLEKQIIEMFPNEKLHSYRTDRRGKLYVKYNNMKRNHIYQKDRDVNSPKASKPADYIVSEENAKEIIHSLKYDNVDQEQFLKMWQSCANYRIRQIFDEHDNLKDIFKTWPQYKEGLGVKLINMDFGVLHKDYTPIFEWETKLITVYNVIKKEKYIKDAGIKSVFDRIDPSDAASNMSLFMMRLTWCLHGYLYPTSKYLRKDKDGKKTYGKYTIKDSQESSIFLARSIQEVDNHLNFLEKRNENIQPFIFVVGDDNLEDNDYNFYVYLDHALLHFVDFQRALDTCFKSFFLFNLEFPGASNQFWIFVQEYFYDMKSAHTKNFSKILNILSDLNYTEN</sequence>
<dbReference type="Proteomes" id="UP001652621">
    <property type="component" value="Unplaced"/>
</dbReference>
<protein>
    <submittedName>
        <fullName evidence="2">Uncharacterized protein LOC109612655</fullName>
    </submittedName>
</protein>
<keyword evidence="1" id="KW-1185">Reference proteome</keyword>
<dbReference type="InterPro" id="IPR031934">
    <property type="entry name" value="DUF4769"/>
</dbReference>
<gene>
    <name evidence="2" type="primary">LOC109612655</name>
</gene>
<dbReference type="Pfam" id="PF15992">
    <property type="entry name" value="DUF4769"/>
    <property type="match status" value="1"/>
</dbReference>
<proteinExistence type="predicted"/>